<dbReference type="STRING" id="109895.A0A507EFB0"/>
<dbReference type="AlphaFoldDB" id="A0A507EFB0"/>
<dbReference type="GO" id="GO:0033290">
    <property type="term" value="C:eukaryotic 48S preinitiation complex"/>
    <property type="evidence" value="ECO:0007669"/>
    <property type="project" value="UniProtKB-UniRule"/>
</dbReference>
<evidence type="ECO:0000256" key="4">
    <source>
        <dbReference type="HAMAP-Rule" id="MF_03009"/>
    </source>
</evidence>
<keyword evidence="3 4" id="KW-0648">Protein biosynthesis</keyword>
<dbReference type="EMBL" id="QEAQ01000005">
    <property type="protein sequence ID" value="TPX61908.1"/>
    <property type="molecule type" value="Genomic_DNA"/>
</dbReference>
<dbReference type="InterPro" id="IPR013906">
    <property type="entry name" value="eIF3j"/>
</dbReference>
<comment type="subcellular location">
    <subcellularLocation>
        <location evidence="4">Cytoplasm</location>
    </subcellularLocation>
</comment>
<dbReference type="PANTHER" id="PTHR21681:SF0">
    <property type="entry name" value="EUKARYOTIC TRANSLATION INITIATION FACTOR 3 SUBUNIT J"/>
    <property type="match status" value="1"/>
</dbReference>
<comment type="function">
    <text evidence="4">Component of the eukaryotic translation initiation factor 3 (eIF-3) complex, which is involved in protein synthesis of a specialized repertoire of mRNAs and, together with other initiation factors, stimulates binding of mRNA and methionyl-tRNAi to the 40S ribosome. The eIF-3 complex specifically targets and initiates translation of a subset of mRNAs involved in cell proliferation.</text>
</comment>
<gene>
    <name evidence="4" type="primary">HCR1</name>
    <name evidence="6" type="ORF">PhCBS80983_g00780</name>
</gene>
<dbReference type="Proteomes" id="UP000318582">
    <property type="component" value="Unassembled WGS sequence"/>
</dbReference>
<comment type="caution">
    <text evidence="6">The sequence shown here is derived from an EMBL/GenBank/DDBJ whole genome shotgun (WGS) entry which is preliminary data.</text>
</comment>
<feature type="compositionally biased region" description="Polar residues" evidence="5">
    <location>
        <begin position="122"/>
        <end position="140"/>
    </location>
</feature>
<evidence type="ECO:0000256" key="5">
    <source>
        <dbReference type="SAM" id="MobiDB-lite"/>
    </source>
</evidence>
<keyword evidence="2 4" id="KW-0396">Initiation factor</keyword>
<feature type="region of interest" description="Disordered" evidence="5">
    <location>
        <begin position="202"/>
        <end position="221"/>
    </location>
</feature>
<keyword evidence="7" id="KW-1185">Reference proteome</keyword>
<feature type="region of interest" description="Disordered" evidence="5">
    <location>
        <begin position="122"/>
        <end position="143"/>
    </location>
</feature>
<proteinExistence type="inferred from homology"/>
<name>A0A507EFB0_9FUNG</name>
<feature type="compositionally biased region" description="Acidic residues" evidence="5">
    <location>
        <begin position="1"/>
        <end position="10"/>
    </location>
</feature>
<dbReference type="GO" id="GO:0005852">
    <property type="term" value="C:eukaryotic translation initiation factor 3 complex"/>
    <property type="evidence" value="ECO:0007669"/>
    <property type="project" value="UniProtKB-UniRule"/>
</dbReference>
<feature type="region of interest" description="Disordered" evidence="5">
    <location>
        <begin position="1"/>
        <end position="106"/>
    </location>
</feature>
<sequence length="240" mass="26761">MSDWENEETEVVVASTVVTKGAWDDEDADEDEVKSSWEDSDDGAEKAAPAKPVAAPPKKKSTLAQKLAERKEEDERKAAEKAARLASKQADNEDMDETPEERKARLAQAVIDSDLQNAKNLFGVSTPQSSSKIETMNPSTRPEFDDYVKECMEKFSKFESKTQYSYFVEALVRGLLVPLNVEDTRRISSSISAMINEKQKATKTTVASKKKPKKAMLGKAGDGMDTTNYDDVYDDFDDFM</sequence>
<reference evidence="6 7" key="1">
    <citation type="journal article" date="2019" name="Sci. Rep.">
        <title>Comparative genomics of chytrid fungi reveal insights into the obligate biotrophic and pathogenic lifestyle of Synchytrium endobioticum.</title>
        <authorList>
            <person name="van de Vossenberg B.T.L.H."/>
            <person name="Warris S."/>
            <person name="Nguyen H.D.T."/>
            <person name="van Gent-Pelzer M.P.E."/>
            <person name="Joly D.L."/>
            <person name="van de Geest H.C."/>
            <person name="Bonants P.J.M."/>
            <person name="Smith D.S."/>
            <person name="Levesque C.A."/>
            <person name="van der Lee T.A.J."/>
        </authorList>
    </citation>
    <scope>NUCLEOTIDE SEQUENCE [LARGE SCALE GENOMIC DNA]</scope>
    <source>
        <strain evidence="6 7">CBS 809.83</strain>
    </source>
</reference>
<accession>A0A507EFB0</accession>
<feature type="compositionally biased region" description="Acidic residues" evidence="5">
    <location>
        <begin position="24"/>
        <end position="42"/>
    </location>
</feature>
<feature type="compositionally biased region" description="Basic and acidic residues" evidence="5">
    <location>
        <begin position="67"/>
        <end position="83"/>
    </location>
</feature>
<dbReference type="Gene3D" id="1.10.246.60">
    <property type="entry name" value="Eukaryotic translation initiation factor 3 like domains"/>
    <property type="match status" value="1"/>
</dbReference>
<evidence type="ECO:0000256" key="3">
    <source>
        <dbReference type="ARBA" id="ARBA00022917"/>
    </source>
</evidence>
<evidence type="ECO:0000256" key="2">
    <source>
        <dbReference type="ARBA" id="ARBA00022540"/>
    </source>
</evidence>
<dbReference type="InterPro" id="IPR023194">
    <property type="entry name" value="eIF3-like_dom_sf"/>
</dbReference>
<protein>
    <recommendedName>
        <fullName evidence="4">Eukaryotic translation initiation factor 3 subunit J</fullName>
        <shortName evidence="4">eIF3j</shortName>
    </recommendedName>
    <alternativeName>
        <fullName evidence="4">Eukaryotic translation initiation factor 3 30 kDa subunit homolog</fullName>
        <shortName evidence="4">eIF-3 30 kDa subunit homolog</shortName>
    </alternativeName>
</protein>
<dbReference type="Pfam" id="PF08597">
    <property type="entry name" value="eIF3_subunit"/>
    <property type="match status" value="1"/>
</dbReference>
<organism evidence="6 7">
    <name type="scientific">Powellomyces hirtus</name>
    <dbReference type="NCBI Taxonomy" id="109895"/>
    <lineage>
        <taxon>Eukaryota</taxon>
        <taxon>Fungi</taxon>
        <taxon>Fungi incertae sedis</taxon>
        <taxon>Chytridiomycota</taxon>
        <taxon>Chytridiomycota incertae sedis</taxon>
        <taxon>Chytridiomycetes</taxon>
        <taxon>Spizellomycetales</taxon>
        <taxon>Powellomycetaceae</taxon>
        <taxon>Powellomyces</taxon>
    </lineage>
</organism>
<dbReference type="HAMAP" id="MF_03009">
    <property type="entry name" value="eIF3j"/>
    <property type="match status" value="1"/>
</dbReference>
<dbReference type="GO" id="GO:0001732">
    <property type="term" value="P:formation of cytoplasmic translation initiation complex"/>
    <property type="evidence" value="ECO:0007669"/>
    <property type="project" value="UniProtKB-UniRule"/>
</dbReference>
<dbReference type="GO" id="GO:0016282">
    <property type="term" value="C:eukaryotic 43S preinitiation complex"/>
    <property type="evidence" value="ECO:0007669"/>
    <property type="project" value="UniProtKB-UniRule"/>
</dbReference>
<comment type="subunit">
    <text evidence="4">Component of the eukaryotic translation initiation factor 3 (eIF-3) complex.</text>
</comment>
<comment type="similarity">
    <text evidence="4">Belongs to the eIF-3 subunit J family.</text>
</comment>
<dbReference type="GO" id="GO:0003743">
    <property type="term" value="F:translation initiation factor activity"/>
    <property type="evidence" value="ECO:0007669"/>
    <property type="project" value="UniProtKB-UniRule"/>
</dbReference>
<keyword evidence="1 4" id="KW-0963">Cytoplasm</keyword>
<evidence type="ECO:0000256" key="1">
    <source>
        <dbReference type="ARBA" id="ARBA00022490"/>
    </source>
</evidence>
<evidence type="ECO:0000313" key="7">
    <source>
        <dbReference type="Proteomes" id="UP000318582"/>
    </source>
</evidence>
<dbReference type="PANTHER" id="PTHR21681">
    <property type="entry name" value="EUKARYOTIC TRANSLATION INITIATION FACTOR 3 SUBUNIT J"/>
    <property type="match status" value="1"/>
</dbReference>
<evidence type="ECO:0000313" key="6">
    <source>
        <dbReference type="EMBL" id="TPX61908.1"/>
    </source>
</evidence>